<evidence type="ECO:0000313" key="3">
    <source>
        <dbReference type="EMBL" id="KAK4324680.1"/>
    </source>
</evidence>
<feature type="compositionally biased region" description="Low complexity" evidence="1">
    <location>
        <begin position="315"/>
        <end position="332"/>
    </location>
</feature>
<accession>A0AAE1UN17</accession>
<dbReference type="AlphaFoldDB" id="A0AAE1UN17"/>
<feature type="region of interest" description="Disordered" evidence="1">
    <location>
        <begin position="315"/>
        <end position="336"/>
    </location>
</feature>
<dbReference type="Pfam" id="PF13349">
    <property type="entry name" value="DUF4097"/>
    <property type="match status" value="1"/>
</dbReference>
<dbReference type="InterPro" id="IPR025164">
    <property type="entry name" value="Toastrack_DUF4097"/>
</dbReference>
<reference evidence="3" key="1">
    <citation type="submission" date="2023-11" db="EMBL/GenBank/DDBJ databases">
        <title>Genome assemblies of two species of porcelain crab, Petrolisthes cinctipes and Petrolisthes manimaculis (Anomura: Porcellanidae).</title>
        <authorList>
            <person name="Angst P."/>
        </authorList>
    </citation>
    <scope>NUCLEOTIDE SEQUENCE</scope>
    <source>
        <strain evidence="3">PB745_02</strain>
        <tissue evidence="3">Gill</tissue>
    </source>
</reference>
<evidence type="ECO:0000256" key="1">
    <source>
        <dbReference type="SAM" id="MobiDB-lite"/>
    </source>
</evidence>
<name>A0AAE1UN17_9EUCA</name>
<evidence type="ECO:0000313" key="4">
    <source>
        <dbReference type="Proteomes" id="UP001292094"/>
    </source>
</evidence>
<dbReference type="PANTHER" id="PTHR34094:SF1">
    <property type="entry name" value="PROTEIN FAM185A"/>
    <property type="match status" value="1"/>
</dbReference>
<proteinExistence type="predicted"/>
<dbReference type="Proteomes" id="UP001292094">
    <property type="component" value="Unassembled WGS sequence"/>
</dbReference>
<feature type="domain" description="DUF4097" evidence="2">
    <location>
        <begin position="97"/>
        <end position="308"/>
    </location>
</feature>
<gene>
    <name evidence="3" type="ORF">Pmani_004680</name>
</gene>
<dbReference type="PANTHER" id="PTHR34094">
    <property type="match status" value="1"/>
</dbReference>
<protein>
    <recommendedName>
        <fullName evidence="2">DUF4097 domain-containing protein</fullName>
    </recommendedName>
</protein>
<organism evidence="3 4">
    <name type="scientific">Petrolisthes manimaculis</name>
    <dbReference type="NCBI Taxonomy" id="1843537"/>
    <lineage>
        <taxon>Eukaryota</taxon>
        <taxon>Metazoa</taxon>
        <taxon>Ecdysozoa</taxon>
        <taxon>Arthropoda</taxon>
        <taxon>Crustacea</taxon>
        <taxon>Multicrustacea</taxon>
        <taxon>Malacostraca</taxon>
        <taxon>Eumalacostraca</taxon>
        <taxon>Eucarida</taxon>
        <taxon>Decapoda</taxon>
        <taxon>Pleocyemata</taxon>
        <taxon>Anomura</taxon>
        <taxon>Galatheoidea</taxon>
        <taxon>Porcellanidae</taxon>
        <taxon>Petrolisthes</taxon>
    </lineage>
</organism>
<comment type="caution">
    <text evidence="3">The sequence shown here is derived from an EMBL/GenBank/DDBJ whole genome shotgun (WGS) entry which is preliminary data.</text>
</comment>
<keyword evidence="4" id="KW-1185">Reference proteome</keyword>
<sequence>MVGFWKVESEIQSKTHSPSSLDPVVEESYVKVKSKAISVNPGFGVLHAAGTINFFIKPTNPQEYPDADQAFVNVYGLPSTRPTCEDINIELTGELQDTLTISATPTSSQMYCEVLVPIKYDLDVSLLKKACIQISGMEADDVKISTEEGEIRTKGLKSHNIHITTKEGNITSEGSLQGNIFIRAKKTHLTAKRLQGLVIDVEAEELTTAVESSYMNQGQITAQCGDVKINNLHGCTDLMVKEGQIVIRGLHGQISAFMKTGKIDAQVTDVTGHSTLHVNKGELTLSIIDTPRHGLEVCAPSLEVSEEVLALGSTSNISDSTSSSTASSPTATPVFSLTQNDSPDINILRASVTEGVAEVKSQSWFSTLGIKMERDD</sequence>
<evidence type="ECO:0000259" key="2">
    <source>
        <dbReference type="Pfam" id="PF13349"/>
    </source>
</evidence>
<dbReference type="EMBL" id="JAWZYT010000337">
    <property type="protein sequence ID" value="KAK4324680.1"/>
    <property type="molecule type" value="Genomic_DNA"/>
</dbReference>